<sequence length="176" mass="18551">MEAAVAWRGQEGRARPRFRQIQRHGGAAAVRWGGRGDVVVSLSLSVHGAAAVAADVGRHLASARSGGMEAAAVRRGRRGDGGVSFSLSLCSWWRGAAAVAADVMEVVGRTVWRQAAGPRLHQIRWLRPGGGGRGGGPDLASARSGGMEAAVVRQGWERPRHRGERKIPAFGCDFGN</sequence>
<protein>
    <submittedName>
        <fullName evidence="1">Uncharacterized protein</fullName>
    </submittedName>
</protein>
<dbReference type="Proteomes" id="UP000008022">
    <property type="component" value="Unassembled WGS sequence"/>
</dbReference>
<dbReference type="EnsemblPlants" id="ORUFI02G30750.1">
    <property type="protein sequence ID" value="ORUFI02G30750.1"/>
    <property type="gene ID" value="ORUFI02G30750"/>
</dbReference>
<accession>A0A0E0NJQ5</accession>
<dbReference type="Gramene" id="ORUFI02G30750.1">
    <property type="protein sequence ID" value="ORUFI02G30750.1"/>
    <property type="gene ID" value="ORUFI02G30750"/>
</dbReference>
<name>A0A0E0NJQ5_ORYRU</name>
<dbReference type="AlphaFoldDB" id="A0A0E0NJQ5"/>
<organism evidence="1 2">
    <name type="scientific">Oryza rufipogon</name>
    <name type="common">Brownbeard rice</name>
    <name type="synonym">Asian wild rice</name>
    <dbReference type="NCBI Taxonomy" id="4529"/>
    <lineage>
        <taxon>Eukaryota</taxon>
        <taxon>Viridiplantae</taxon>
        <taxon>Streptophyta</taxon>
        <taxon>Embryophyta</taxon>
        <taxon>Tracheophyta</taxon>
        <taxon>Spermatophyta</taxon>
        <taxon>Magnoliopsida</taxon>
        <taxon>Liliopsida</taxon>
        <taxon>Poales</taxon>
        <taxon>Poaceae</taxon>
        <taxon>BOP clade</taxon>
        <taxon>Oryzoideae</taxon>
        <taxon>Oryzeae</taxon>
        <taxon>Oryzinae</taxon>
        <taxon>Oryza</taxon>
    </lineage>
</organism>
<evidence type="ECO:0000313" key="1">
    <source>
        <dbReference type="EnsemblPlants" id="ORUFI02G30750.1"/>
    </source>
</evidence>
<reference evidence="1" key="2">
    <citation type="submission" date="2015-06" db="UniProtKB">
        <authorList>
            <consortium name="EnsemblPlants"/>
        </authorList>
    </citation>
    <scope>IDENTIFICATION</scope>
</reference>
<evidence type="ECO:0000313" key="2">
    <source>
        <dbReference type="Proteomes" id="UP000008022"/>
    </source>
</evidence>
<proteinExistence type="predicted"/>
<keyword evidence="2" id="KW-1185">Reference proteome</keyword>
<dbReference type="HOGENOM" id="CLU_1527626_0_0_1"/>
<reference evidence="2" key="1">
    <citation type="submission" date="2013-06" db="EMBL/GenBank/DDBJ databases">
        <authorList>
            <person name="Zhao Q."/>
        </authorList>
    </citation>
    <scope>NUCLEOTIDE SEQUENCE</scope>
    <source>
        <strain evidence="2">cv. W1943</strain>
    </source>
</reference>